<organism evidence="1 2">
    <name type="scientific">Ectothiorhodosinus mongolicus</name>
    <dbReference type="NCBI Taxonomy" id="233100"/>
    <lineage>
        <taxon>Bacteria</taxon>
        <taxon>Pseudomonadati</taxon>
        <taxon>Pseudomonadota</taxon>
        <taxon>Gammaproteobacteria</taxon>
        <taxon>Chromatiales</taxon>
        <taxon>Ectothiorhodospiraceae</taxon>
        <taxon>Ectothiorhodosinus</taxon>
    </lineage>
</organism>
<dbReference type="Proteomes" id="UP000223759">
    <property type="component" value="Unassembled WGS sequence"/>
</dbReference>
<name>A0A1R3W0G0_9GAMM</name>
<keyword evidence="2" id="KW-1185">Reference proteome</keyword>
<dbReference type="RefSeq" id="WP_076755839.1">
    <property type="nucleotide sequence ID" value="NZ_CP023018.1"/>
</dbReference>
<protein>
    <submittedName>
        <fullName evidence="1">Uncharacterized protein</fullName>
    </submittedName>
</protein>
<proteinExistence type="predicted"/>
<dbReference type="AlphaFoldDB" id="A0A1R3W0G0"/>
<dbReference type="OrthoDB" id="5794343at2"/>
<dbReference type="STRING" id="233100.SAMN05216526_1480"/>
<sequence>MDNNENYLRQRELIFKGPQNENQQIEAAWLMLREADAVMEVRSGGDKRLWVSYDIRRITYAEIEQALIEVGFHLDNSLISKLRRALYHYQEDTIRANLGLTRETLKGVAQKVFIHHYQQQDHGCRDQRPRHWREYL</sequence>
<evidence type="ECO:0000313" key="2">
    <source>
        <dbReference type="Proteomes" id="UP000223759"/>
    </source>
</evidence>
<dbReference type="EMBL" id="FTPK01000002">
    <property type="protein sequence ID" value="SIT71116.1"/>
    <property type="molecule type" value="Genomic_DNA"/>
</dbReference>
<gene>
    <name evidence="1" type="ORF">SAMN05216526_1480</name>
</gene>
<reference evidence="1 2" key="1">
    <citation type="submission" date="2017-01" db="EMBL/GenBank/DDBJ databases">
        <authorList>
            <person name="Mah S.A."/>
            <person name="Swanson W.J."/>
            <person name="Moy G.W."/>
            <person name="Vacquier V.D."/>
        </authorList>
    </citation>
    <scope>NUCLEOTIDE SEQUENCE [LARGE SCALE GENOMIC DNA]</scope>
    <source>
        <strain evidence="1 2">M9</strain>
    </source>
</reference>
<accession>A0A1R3W0G0</accession>
<evidence type="ECO:0000313" key="1">
    <source>
        <dbReference type="EMBL" id="SIT71116.1"/>
    </source>
</evidence>